<name>A0A7W7K6U2_9SPHN</name>
<proteinExistence type="predicted"/>
<sequence>MTEPSATPELAAHFAHCIQVLGGVTTAARRLGIDERSIRRFVNGEKPISARLMEDTAKALQRLIADATEAEKQIAKALGTAPDQPPS</sequence>
<keyword evidence="1" id="KW-0175">Coiled coil</keyword>
<keyword evidence="3" id="KW-1185">Reference proteome</keyword>
<evidence type="ECO:0000313" key="3">
    <source>
        <dbReference type="Proteomes" id="UP000555448"/>
    </source>
</evidence>
<dbReference type="RefSeq" id="WP_184242613.1">
    <property type="nucleotide sequence ID" value="NZ_JACHLR010000002.1"/>
</dbReference>
<dbReference type="EMBL" id="JACHLR010000002">
    <property type="protein sequence ID" value="MBB4857327.1"/>
    <property type="molecule type" value="Genomic_DNA"/>
</dbReference>
<gene>
    <name evidence="2" type="ORF">HNO88_000634</name>
</gene>
<dbReference type="InterPro" id="IPR001387">
    <property type="entry name" value="Cro/C1-type_HTH"/>
</dbReference>
<reference evidence="2 3" key="1">
    <citation type="submission" date="2020-08" db="EMBL/GenBank/DDBJ databases">
        <title>Functional genomics of gut bacteria from endangered species of beetles.</title>
        <authorList>
            <person name="Carlos-Shanley C."/>
        </authorList>
    </citation>
    <scope>NUCLEOTIDE SEQUENCE [LARGE SCALE GENOMIC DNA]</scope>
    <source>
        <strain evidence="2 3">S00245</strain>
    </source>
</reference>
<protein>
    <submittedName>
        <fullName evidence="2">Plasmid maintenance system antidote protein VapI</fullName>
    </submittedName>
</protein>
<dbReference type="CDD" id="cd00093">
    <property type="entry name" value="HTH_XRE"/>
    <property type="match status" value="1"/>
</dbReference>
<evidence type="ECO:0000313" key="2">
    <source>
        <dbReference type="EMBL" id="MBB4857327.1"/>
    </source>
</evidence>
<accession>A0A7W7K6U2</accession>
<evidence type="ECO:0000256" key="1">
    <source>
        <dbReference type="SAM" id="Coils"/>
    </source>
</evidence>
<dbReference type="AlphaFoldDB" id="A0A7W7K6U2"/>
<dbReference type="Proteomes" id="UP000555448">
    <property type="component" value="Unassembled WGS sequence"/>
</dbReference>
<organism evidence="2 3">
    <name type="scientific">Novosphingobium chloroacetimidivorans</name>
    <dbReference type="NCBI Taxonomy" id="1428314"/>
    <lineage>
        <taxon>Bacteria</taxon>
        <taxon>Pseudomonadati</taxon>
        <taxon>Pseudomonadota</taxon>
        <taxon>Alphaproteobacteria</taxon>
        <taxon>Sphingomonadales</taxon>
        <taxon>Sphingomonadaceae</taxon>
        <taxon>Novosphingobium</taxon>
    </lineage>
</organism>
<feature type="coiled-coil region" evidence="1">
    <location>
        <begin position="50"/>
        <end position="80"/>
    </location>
</feature>
<comment type="caution">
    <text evidence="2">The sequence shown here is derived from an EMBL/GenBank/DDBJ whole genome shotgun (WGS) entry which is preliminary data.</text>
</comment>